<dbReference type="AlphaFoldDB" id="A0A2M7TKQ5"/>
<protein>
    <submittedName>
        <fullName evidence="1">Uncharacterized protein</fullName>
    </submittedName>
</protein>
<sequence>MNSHNQGTVKILQPNEVLMSPSKVIQRFENILEKYGREKALKLTSFQKARESWIAAVFMLLFSQWTKKQYWLREDEAPDIYAYSYRNPEELNEIGVTREVQPIEIFEYPQTSEINFPRPYGRGINLFQTKFA</sequence>
<comment type="caution">
    <text evidence="1">The sequence shown here is derived from an EMBL/GenBank/DDBJ whole genome shotgun (WGS) entry which is preliminary data.</text>
</comment>
<name>A0A2M7TKQ5_UNCKA</name>
<evidence type="ECO:0000313" key="1">
    <source>
        <dbReference type="EMBL" id="PIZ47497.1"/>
    </source>
</evidence>
<evidence type="ECO:0000313" key="2">
    <source>
        <dbReference type="Proteomes" id="UP000228920"/>
    </source>
</evidence>
<accession>A0A2M7TKQ5</accession>
<reference evidence="2" key="1">
    <citation type="submission" date="2017-09" db="EMBL/GenBank/DDBJ databases">
        <title>Depth-based differentiation of microbial function through sediment-hosted aquifers and enrichment of novel symbionts in the deep terrestrial subsurface.</title>
        <authorList>
            <person name="Probst A.J."/>
            <person name="Ladd B."/>
            <person name="Jarett J.K."/>
            <person name="Geller-Mcgrath D.E."/>
            <person name="Sieber C.M.K."/>
            <person name="Emerson J.B."/>
            <person name="Anantharaman K."/>
            <person name="Thomas B.C."/>
            <person name="Malmstrom R."/>
            <person name="Stieglmeier M."/>
            <person name="Klingl A."/>
            <person name="Woyke T."/>
            <person name="Ryan C.M."/>
            <person name="Banfield J.F."/>
        </authorList>
    </citation>
    <scope>NUCLEOTIDE SEQUENCE [LARGE SCALE GENOMIC DNA]</scope>
</reference>
<dbReference type="EMBL" id="PFNL01000044">
    <property type="protein sequence ID" value="PIZ47497.1"/>
    <property type="molecule type" value="Genomic_DNA"/>
</dbReference>
<proteinExistence type="predicted"/>
<dbReference type="Proteomes" id="UP000228920">
    <property type="component" value="Unassembled WGS sequence"/>
</dbReference>
<feature type="non-terminal residue" evidence="1">
    <location>
        <position position="132"/>
    </location>
</feature>
<organism evidence="1 2">
    <name type="scientific">candidate division WWE3 bacterium CG_4_10_14_0_2_um_filter_41_14</name>
    <dbReference type="NCBI Taxonomy" id="1975072"/>
    <lineage>
        <taxon>Bacteria</taxon>
        <taxon>Katanobacteria</taxon>
    </lineage>
</organism>
<gene>
    <name evidence="1" type="ORF">COY32_01560</name>
</gene>